<organism evidence="1 2">
    <name type="scientific">Liparis tanakae</name>
    <name type="common">Tanaka's snailfish</name>
    <dbReference type="NCBI Taxonomy" id="230148"/>
    <lineage>
        <taxon>Eukaryota</taxon>
        <taxon>Metazoa</taxon>
        <taxon>Chordata</taxon>
        <taxon>Craniata</taxon>
        <taxon>Vertebrata</taxon>
        <taxon>Euteleostomi</taxon>
        <taxon>Actinopterygii</taxon>
        <taxon>Neopterygii</taxon>
        <taxon>Teleostei</taxon>
        <taxon>Neoteleostei</taxon>
        <taxon>Acanthomorphata</taxon>
        <taxon>Eupercaria</taxon>
        <taxon>Perciformes</taxon>
        <taxon>Cottioidei</taxon>
        <taxon>Cottales</taxon>
        <taxon>Liparidae</taxon>
        <taxon>Liparis</taxon>
    </lineage>
</organism>
<keyword evidence="2" id="KW-1185">Reference proteome</keyword>
<dbReference type="Proteomes" id="UP000314294">
    <property type="component" value="Unassembled WGS sequence"/>
</dbReference>
<reference evidence="1 2" key="1">
    <citation type="submission" date="2019-03" db="EMBL/GenBank/DDBJ databases">
        <title>First draft genome of Liparis tanakae, snailfish: a comprehensive survey of snailfish specific genes.</title>
        <authorList>
            <person name="Kim W."/>
            <person name="Song I."/>
            <person name="Jeong J.-H."/>
            <person name="Kim D."/>
            <person name="Kim S."/>
            <person name="Ryu S."/>
            <person name="Song J.Y."/>
            <person name="Lee S.K."/>
        </authorList>
    </citation>
    <scope>NUCLEOTIDE SEQUENCE [LARGE SCALE GENOMIC DNA]</scope>
    <source>
        <tissue evidence="1">Muscle</tissue>
    </source>
</reference>
<protein>
    <submittedName>
        <fullName evidence="1">Uncharacterized protein</fullName>
    </submittedName>
</protein>
<dbReference type="EMBL" id="SRLO01013333">
    <property type="protein sequence ID" value="TNN25135.1"/>
    <property type="molecule type" value="Genomic_DNA"/>
</dbReference>
<evidence type="ECO:0000313" key="2">
    <source>
        <dbReference type="Proteomes" id="UP000314294"/>
    </source>
</evidence>
<sequence>MPLDPSVPLSFNPLPLDLSITWSLVGESSYQIMVHQKTTLQQTNLSRSKELNSDFSARATCLATACDGEASRSL</sequence>
<gene>
    <name evidence="1" type="ORF">EYF80_064737</name>
</gene>
<accession>A0A4Z2E8P4</accession>
<dbReference type="AlphaFoldDB" id="A0A4Z2E8P4"/>
<evidence type="ECO:0000313" key="1">
    <source>
        <dbReference type="EMBL" id="TNN25135.1"/>
    </source>
</evidence>
<name>A0A4Z2E8P4_9TELE</name>
<comment type="caution">
    <text evidence="1">The sequence shown here is derived from an EMBL/GenBank/DDBJ whole genome shotgun (WGS) entry which is preliminary data.</text>
</comment>
<proteinExistence type="predicted"/>